<proteinExistence type="predicted"/>
<dbReference type="NCBIfam" id="NF033746">
    <property type="entry name" value="class_D_sortase"/>
    <property type="match status" value="1"/>
</dbReference>
<evidence type="ECO:0000256" key="2">
    <source>
        <dbReference type="PIRSR" id="PIRSR605754-1"/>
    </source>
</evidence>
<dbReference type="Proteomes" id="UP000252585">
    <property type="component" value="Unassembled WGS sequence"/>
</dbReference>
<dbReference type="CDD" id="cd05828">
    <property type="entry name" value="Sortase_D_1"/>
    <property type="match status" value="1"/>
</dbReference>
<dbReference type="OrthoDB" id="165822at2"/>
<dbReference type="InterPro" id="IPR005754">
    <property type="entry name" value="Sortase"/>
</dbReference>
<evidence type="ECO:0000256" key="1">
    <source>
        <dbReference type="ARBA" id="ARBA00022801"/>
    </source>
</evidence>
<keyword evidence="4" id="KW-1185">Reference proteome</keyword>
<dbReference type="GO" id="GO:0016787">
    <property type="term" value="F:hydrolase activity"/>
    <property type="evidence" value="ECO:0007669"/>
    <property type="project" value="UniProtKB-KW"/>
</dbReference>
<dbReference type="Gene3D" id="2.40.260.10">
    <property type="entry name" value="Sortase"/>
    <property type="match status" value="1"/>
</dbReference>
<dbReference type="Pfam" id="PF04203">
    <property type="entry name" value="Sortase"/>
    <property type="match status" value="1"/>
</dbReference>
<accession>A0A368Y364</accession>
<evidence type="ECO:0000313" key="3">
    <source>
        <dbReference type="EMBL" id="RCW74740.1"/>
    </source>
</evidence>
<dbReference type="SUPFAM" id="SSF63817">
    <property type="entry name" value="Sortase"/>
    <property type="match status" value="1"/>
</dbReference>
<organism evidence="3 4">
    <name type="scientific">Saliterribacillus persicus</name>
    <dbReference type="NCBI Taxonomy" id="930114"/>
    <lineage>
        <taxon>Bacteria</taxon>
        <taxon>Bacillati</taxon>
        <taxon>Bacillota</taxon>
        <taxon>Bacilli</taxon>
        <taxon>Bacillales</taxon>
        <taxon>Bacillaceae</taxon>
        <taxon>Saliterribacillus</taxon>
    </lineage>
</organism>
<gene>
    <name evidence="3" type="ORF">DFR57_10336</name>
</gene>
<dbReference type="InterPro" id="IPR023365">
    <property type="entry name" value="Sortase_dom-sf"/>
</dbReference>
<sequence>MKKLAILFMLVGISLLAVGGYQFIKTQASEKEAMTDAKQLLETSRTEKTSDAERLKAAEEFLPDMGEAVGILEIPSLEAELPIVEGTDPDDLEKGVGHYKGSAYPKQNDQIVLSGHRDTVFRKLGDVKIGDRFVVKLPHGDYEYEMVDSKIVDADDTSIIKSTAPDEELVITTCYPFSYVGNAPDRYIIYAQPVTP</sequence>
<dbReference type="RefSeq" id="WP_114351861.1">
    <property type="nucleotide sequence ID" value="NZ_QPJJ01000003.1"/>
</dbReference>
<comment type="caution">
    <text evidence="3">The sequence shown here is derived from an EMBL/GenBank/DDBJ whole genome shotgun (WGS) entry which is preliminary data.</text>
</comment>
<dbReference type="InterPro" id="IPR053525">
    <property type="entry name" value="Sortase_D"/>
</dbReference>
<protein>
    <submittedName>
        <fullName evidence="3">Sortase A</fullName>
    </submittedName>
</protein>
<feature type="active site" description="Proton donor/acceptor" evidence="2">
    <location>
        <position position="116"/>
    </location>
</feature>
<dbReference type="EMBL" id="QPJJ01000003">
    <property type="protein sequence ID" value="RCW74740.1"/>
    <property type="molecule type" value="Genomic_DNA"/>
</dbReference>
<feature type="active site" description="Acyl-thioester intermediate" evidence="2">
    <location>
        <position position="174"/>
    </location>
</feature>
<reference evidence="3 4" key="1">
    <citation type="submission" date="2018-07" db="EMBL/GenBank/DDBJ databases">
        <title>Genomic Encyclopedia of Type Strains, Phase IV (KMG-IV): sequencing the most valuable type-strain genomes for metagenomic binning, comparative biology and taxonomic classification.</title>
        <authorList>
            <person name="Goeker M."/>
        </authorList>
    </citation>
    <scope>NUCLEOTIDE SEQUENCE [LARGE SCALE GENOMIC DNA]</scope>
    <source>
        <strain evidence="3 4">DSM 27696</strain>
    </source>
</reference>
<dbReference type="InterPro" id="IPR041999">
    <property type="entry name" value="Sortase_D_1"/>
</dbReference>
<dbReference type="AlphaFoldDB" id="A0A368Y364"/>
<dbReference type="NCBIfam" id="TIGR01076">
    <property type="entry name" value="sortase_fam"/>
    <property type="match status" value="1"/>
</dbReference>
<name>A0A368Y364_9BACI</name>
<evidence type="ECO:0000313" key="4">
    <source>
        <dbReference type="Proteomes" id="UP000252585"/>
    </source>
</evidence>
<keyword evidence="1" id="KW-0378">Hydrolase</keyword>